<dbReference type="GO" id="GO:0006952">
    <property type="term" value="P:defense response"/>
    <property type="evidence" value="ECO:0007669"/>
    <property type="project" value="InterPro"/>
</dbReference>
<dbReference type="InterPro" id="IPR009869">
    <property type="entry name" value="HSPRO1_N"/>
</dbReference>
<evidence type="ECO:0000256" key="1">
    <source>
        <dbReference type="SAM" id="MobiDB-lite"/>
    </source>
</evidence>
<evidence type="ECO:0000313" key="6">
    <source>
        <dbReference type="Proteomes" id="UP000006727"/>
    </source>
</evidence>
<dbReference type="EnsemblPlants" id="Pp3c1_34950V3.4">
    <property type="protein sequence ID" value="Pp3c1_34950V3.4"/>
    <property type="gene ID" value="Pp3c1_34950"/>
</dbReference>
<dbReference type="Gramene" id="Pp3c1_34950V3.4">
    <property type="protein sequence ID" value="Pp3c1_34950V3.4"/>
    <property type="gene ID" value="Pp3c1_34950"/>
</dbReference>
<dbReference type="InterPro" id="IPR037217">
    <property type="entry name" value="Trp/Indoleamine_2_3_dOase-like"/>
</dbReference>
<keyword evidence="6" id="KW-1185">Reference proteome</keyword>
<dbReference type="PANTHER" id="PTHR34795:SF1">
    <property type="entry name" value="NEMATODE RESISTANCE PROTEIN-LIKE HSPRO1"/>
    <property type="match status" value="1"/>
</dbReference>
<evidence type="ECO:0000259" key="2">
    <source>
        <dbReference type="Pfam" id="PF07014"/>
    </source>
</evidence>
<name>A0A2K1LB01_PHYPA</name>
<dbReference type="AlphaFoldDB" id="A0A2K1LB01"/>
<reference evidence="4 6" key="2">
    <citation type="journal article" date="2018" name="Plant J.">
        <title>The Physcomitrella patens chromosome-scale assembly reveals moss genome structure and evolution.</title>
        <authorList>
            <person name="Lang D."/>
            <person name="Ullrich K.K."/>
            <person name="Murat F."/>
            <person name="Fuchs J."/>
            <person name="Jenkins J."/>
            <person name="Haas F.B."/>
            <person name="Piednoel M."/>
            <person name="Gundlach H."/>
            <person name="Van Bel M."/>
            <person name="Meyberg R."/>
            <person name="Vives C."/>
            <person name="Morata J."/>
            <person name="Symeonidi A."/>
            <person name="Hiss M."/>
            <person name="Muchero W."/>
            <person name="Kamisugi Y."/>
            <person name="Saleh O."/>
            <person name="Blanc G."/>
            <person name="Decker E.L."/>
            <person name="van Gessel N."/>
            <person name="Grimwood J."/>
            <person name="Hayes R.D."/>
            <person name="Graham S.W."/>
            <person name="Gunter L.E."/>
            <person name="McDaniel S.F."/>
            <person name="Hoernstein S.N.W."/>
            <person name="Larsson A."/>
            <person name="Li F.W."/>
            <person name="Perroud P.F."/>
            <person name="Phillips J."/>
            <person name="Ranjan P."/>
            <person name="Rokshar D.S."/>
            <person name="Rothfels C.J."/>
            <person name="Schneider L."/>
            <person name="Shu S."/>
            <person name="Stevenson D.W."/>
            <person name="Thummler F."/>
            <person name="Tillich M."/>
            <person name="Villarreal Aguilar J.C."/>
            <person name="Widiez T."/>
            <person name="Wong G.K."/>
            <person name="Wymore A."/>
            <person name="Zhang Y."/>
            <person name="Zimmer A.D."/>
            <person name="Quatrano R.S."/>
            <person name="Mayer K.F.X."/>
            <person name="Goodstein D."/>
            <person name="Casacuberta J.M."/>
            <person name="Vandepoele K."/>
            <person name="Reski R."/>
            <person name="Cuming A.C."/>
            <person name="Tuskan G.A."/>
            <person name="Maumus F."/>
            <person name="Salse J."/>
            <person name="Schmutz J."/>
            <person name="Rensing S.A."/>
        </authorList>
    </citation>
    <scope>NUCLEOTIDE SEQUENCE [LARGE SCALE GENOMIC DNA]</scope>
    <source>
        <strain evidence="5 6">cv. Gransden 2004</strain>
    </source>
</reference>
<dbReference type="InterPro" id="IPR038759">
    <property type="entry name" value="HSPRO1/HSPRO2"/>
</dbReference>
<dbReference type="EMBL" id="ABEU02000001">
    <property type="protein sequence ID" value="PNR63193.1"/>
    <property type="molecule type" value="Genomic_DNA"/>
</dbReference>
<gene>
    <name evidence="5" type="primary">LOC112290801</name>
    <name evidence="4" type="ORF">PHYPA_001618</name>
</gene>
<feature type="compositionally biased region" description="Basic and acidic residues" evidence="1">
    <location>
        <begin position="514"/>
        <end position="528"/>
    </location>
</feature>
<dbReference type="FunCoup" id="A0A2K1LB01">
    <property type="interactions" value="141"/>
</dbReference>
<dbReference type="RefSeq" id="XP_024393271.1">
    <property type="nucleotide sequence ID" value="XM_024537503.2"/>
</dbReference>
<dbReference type="Gramene" id="Pp3c1_34950V3.5">
    <property type="protein sequence ID" value="Pp3c1_34950V3.5"/>
    <property type="gene ID" value="Pp3c1_34950"/>
</dbReference>
<dbReference type="Gene3D" id="1.20.58.480">
    <property type="match status" value="1"/>
</dbReference>
<dbReference type="EnsemblPlants" id="Pp3c1_34950V3.3">
    <property type="protein sequence ID" value="Pp3c1_34950V3.3"/>
    <property type="gene ID" value="Pp3c1_34950"/>
</dbReference>
<evidence type="ECO:0000259" key="3">
    <source>
        <dbReference type="Pfam" id="PF07231"/>
    </source>
</evidence>
<protein>
    <submittedName>
        <fullName evidence="4 5">Uncharacterized protein</fullName>
    </submittedName>
</protein>
<evidence type="ECO:0000313" key="4">
    <source>
        <dbReference type="EMBL" id="PNR63193.1"/>
    </source>
</evidence>
<dbReference type="Gramene" id="Pp3c1_34950V3.1">
    <property type="protein sequence ID" value="Pp3c1_34950V3.1"/>
    <property type="gene ID" value="Pp3c1_34950"/>
</dbReference>
<dbReference type="KEGG" id="ppp:112290801"/>
<dbReference type="Pfam" id="PF07014">
    <property type="entry name" value="Hs1pro-1_C"/>
    <property type="match status" value="1"/>
</dbReference>
<evidence type="ECO:0000313" key="5">
    <source>
        <dbReference type="EnsemblPlants" id="Pp3c1_34950V3.1"/>
    </source>
</evidence>
<dbReference type="OMA" id="RICTPLE"/>
<dbReference type="EnsemblPlants" id="Pp3c1_34950V3.1">
    <property type="protein sequence ID" value="Pp3c1_34950V3.1"/>
    <property type="gene ID" value="Pp3c1_34950"/>
</dbReference>
<dbReference type="PaxDb" id="3218-PP1S28_254V6.1"/>
<dbReference type="Gramene" id="Pp3c1_34950V3.3">
    <property type="protein sequence ID" value="Pp3c1_34950V3.3"/>
    <property type="gene ID" value="Pp3c1_34950"/>
</dbReference>
<reference evidence="5" key="3">
    <citation type="submission" date="2020-12" db="UniProtKB">
        <authorList>
            <consortium name="EnsemblPlants"/>
        </authorList>
    </citation>
    <scope>IDENTIFICATION</scope>
</reference>
<dbReference type="InterPro" id="IPR009743">
    <property type="entry name" value="Hs1pro-1_C"/>
</dbReference>
<reference evidence="4 6" key="1">
    <citation type="journal article" date="2008" name="Science">
        <title>The Physcomitrella genome reveals evolutionary insights into the conquest of land by plants.</title>
        <authorList>
            <person name="Rensing S."/>
            <person name="Lang D."/>
            <person name="Zimmer A."/>
            <person name="Terry A."/>
            <person name="Salamov A."/>
            <person name="Shapiro H."/>
            <person name="Nishiyama T."/>
            <person name="Perroud P.-F."/>
            <person name="Lindquist E."/>
            <person name="Kamisugi Y."/>
            <person name="Tanahashi T."/>
            <person name="Sakakibara K."/>
            <person name="Fujita T."/>
            <person name="Oishi K."/>
            <person name="Shin-I T."/>
            <person name="Kuroki Y."/>
            <person name="Toyoda A."/>
            <person name="Suzuki Y."/>
            <person name="Hashimoto A."/>
            <person name="Yamaguchi K."/>
            <person name="Sugano A."/>
            <person name="Kohara Y."/>
            <person name="Fujiyama A."/>
            <person name="Anterola A."/>
            <person name="Aoki S."/>
            <person name="Ashton N."/>
            <person name="Barbazuk W.B."/>
            <person name="Barker E."/>
            <person name="Bennetzen J."/>
            <person name="Bezanilla M."/>
            <person name="Blankenship R."/>
            <person name="Cho S.H."/>
            <person name="Dutcher S."/>
            <person name="Estelle M."/>
            <person name="Fawcett J.A."/>
            <person name="Gundlach H."/>
            <person name="Hanada K."/>
            <person name="Heyl A."/>
            <person name="Hicks K.A."/>
            <person name="Hugh J."/>
            <person name="Lohr M."/>
            <person name="Mayer K."/>
            <person name="Melkozernov A."/>
            <person name="Murata T."/>
            <person name="Nelson D."/>
            <person name="Pils B."/>
            <person name="Prigge M."/>
            <person name="Reiss B."/>
            <person name="Renner T."/>
            <person name="Rombauts S."/>
            <person name="Rushton P."/>
            <person name="Sanderfoot A."/>
            <person name="Schween G."/>
            <person name="Shiu S.-H."/>
            <person name="Stueber K."/>
            <person name="Theodoulou F.L."/>
            <person name="Tu H."/>
            <person name="Van de Peer Y."/>
            <person name="Verrier P.J."/>
            <person name="Waters E."/>
            <person name="Wood A."/>
            <person name="Yang L."/>
            <person name="Cove D."/>
            <person name="Cuming A."/>
            <person name="Hasebe M."/>
            <person name="Lucas S."/>
            <person name="Mishler D.B."/>
            <person name="Reski R."/>
            <person name="Grigoriev I."/>
            <person name="Quatrano R.S."/>
            <person name="Boore J.L."/>
        </authorList>
    </citation>
    <scope>NUCLEOTIDE SEQUENCE [LARGE SCALE GENOMIC DNA]</scope>
    <source>
        <strain evidence="5 6">cv. Gransden 2004</strain>
    </source>
</reference>
<dbReference type="GO" id="GO:0046872">
    <property type="term" value="F:metal ion binding"/>
    <property type="evidence" value="ECO:0007669"/>
    <property type="project" value="InterPro"/>
</dbReference>
<dbReference type="GeneID" id="112290801"/>
<dbReference type="GO" id="GO:0020037">
    <property type="term" value="F:heme binding"/>
    <property type="evidence" value="ECO:0007669"/>
    <property type="project" value="InterPro"/>
</dbReference>
<accession>A0A2K1LB01</accession>
<dbReference type="OrthoDB" id="188455at2759"/>
<dbReference type="SUPFAM" id="SSF140959">
    <property type="entry name" value="Indolic compounds 2,3-dioxygenase-like"/>
    <property type="match status" value="1"/>
</dbReference>
<feature type="region of interest" description="Disordered" evidence="1">
    <location>
        <begin position="498"/>
        <end position="539"/>
    </location>
</feature>
<dbReference type="Pfam" id="PF07231">
    <property type="entry name" value="Hs1pro-1_N"/>
    <property type="match status" value="1"/>
</dbReference>
<dbReference type="EnsemblPlants" id="Pp3c1_34950V3.5">
    <property type="protein sequence ID" value="Pp3c1_34950V3.5"/>
    <property type="gene ID" value="Pp3c1_34950"/>
</dbReference>
<dbReference type="GO" id="GO:0019441">
    <property type="term" value="P:L-tryptophan catabolic process to kynurenine"/>
    <property type="evidence" value="ECO:0007669"/>
    <property type="project" value="InterPro"/>
</dbReference>
<sequence length="552" mass="61774">MGSYRGRIDDQELRGNYRDVDPHKLSSRMCGGVHCALIHGTPVEVSLANCDIEALVQPSPDEVEAYELYLHLPDLMRLWRSPVCPTWANESVVKPALHTLEMVFRMITSILQDPRPYIARDEWLRKLESLANMEIELVSHLVEGDKKAPTTSAGSMPPAWQRVGSRPFMSRTSQTSLLSVLPNWKGVQSLRSRLLYAIEGHMMRAPFTLGLGEPNLAGKPVLEYDRICTPLEVFACRQAAPGHPEDHTLSTAHQILEAWLMVAHGLLQVIEERVKAGDPVGAAKKCWLVERVWKLLVATMDLLQVMDPDDFMRLKHELAINTKAQVGVNYGFEHIGGGAYCLRSNMLREVTRACKDLRHLVPKAVGVEADPKGGPRLQEAIMELFHTHGMKTSGITTHASVIHLLQSFQAVEVSVRQFYFSYQQLVIAVMGSGEYKGTVQTEISAAEALSQLYFEPPYFPSLDGAKTFLGNYWHHNPDLEEGAIMRELVETKARNMLNEQRAPPNVQGSSSQAPERDSTMKDASRSTERQPFVNVSLAYKQRHMQNGAMSGM</sequence>
<feature type="domain" description="Hs1pro-1 C-terminal" evidence="2">
    <location>
        <begin position="202"/>
        <end position="475"/>
    </location>
</feature>
<organism evidence="4">
    <name type="scientific">Physcomitrium patens</name>
    <name type="common">Spreading-leaved earth moss</name>
    <name type="synonym">Physcomitrella patens</name>
    <dbReference type="NCBI Taxonomy" id="3218"/>
    <lineage>
        <taxon>Eukaryota</taxon>
        <taxon>Viridiplantae</taxon>
        <taxon>Streptophyta</taxon>
        <taxon>Embryophyta</taxon>
        <taxon>Bryophyta</taxon>
        <taxon>Bryophytina</taxon>
        <taxon>Bryopsida</taxon>
        <taxon>Funariidae</taxon>
        <taxon>Funariales</taxon>
        <taxon>Funariaceae</taxon>
        <taxon>Physcomitrium</taxon>
    </lineage>
</organism>
<dbReference type="EnsemblPlants" id="Pp3c1_34950V3.2">
    <property type="protein sequence ID" value="Pp3c1_34950V3.2"/>
    <property type="gene ID" value="Pp3c1_34950"/>
</dbReference>
<feature type="domain" description="Nematode resistance protein-like HSPRO1 N-terminal" evidence="3">
    <location>
        <begin position="54"/>
        <end position="199"/>
    </location>
</feature>
<proteinExistence type="predicted"/>
<dbReference type="Proteomes" id="UP000006727">
    <property type="component" value="Chromosome 1"/>
</dbReference>
<dbReference type="PANTHER" id="PTHR34795">
    <property type="entry name" value="NEMATODE RESISTANCE PROTEIN-LIKE HSPRO1"/>
    <property type="match status" value="1"/>
</dbReference>
<dbReference type="Gramene" id="Pp3c1_34950V3.2">
    <property type="protein sequence ID" value="Pp3c1_34950V3.2"/>
    <property type="gene ID" value="Pp3c1_34950"/>
</dbReference>